<dbReference type="AlphaFoldDB" id="A0A6F9Y2A0"/>
<evidence type="ECO:0000259" key="3">
    <source>
        <dbReference type="Pfam" id="PF10145"/>
    </source>
</evidence>
<keyword evidence="2" id="KW-1133">Transmembrane helix</keyword>
<dbReference type="EMBL" id="BLAP01000013">
    <property type="protein sequence ID" value="GET11612.1"/>
    <property type="molecule type" value="Genomic_DNA"/>
</dbReference>
<feature type="domain" description="Phage tail tape measure protein" evidence="3">
    <location>
        <begin position="91"/>
        <end position="296"/>
    </location>
</feature>
<evidence type="ECO:0000256" key="2">
    <source>
        <dbReference type="SAM" id="Phobius"/>
    </source>
</evidence>
<gene>
    <name evidence="4" type="ORF">SN811_01120</name>
</gene>
<proteinExistence type="predicted"/>
<accession>A0A6F9Y2A0</accession>
<dbReference type="NCBIfam" id="TIGR01760">
    <property type="entry name" value="tape_meas_TP901"/>
    <property type="match status" value="1"/>
</dbReference>
<dbReference type="PANTHER" id="PTHR37813">
    <property type="entry name" value="FELS-2 PROPHAGE PROTEIN"/>
    <property type="match status" value="1"/>
</dbReference>
<dbReference type="Gene3D" id="1.20.120.20">
    <property type="entry name" value="Apolipoprotein"/>
    <property type="match status" value="2"/>
</dbReference>
<evidence type="ECO:0000256" key="1">
    <source>
        <dbReference type="ARBA" id="ARBA00022612"/>
    </source>
</evidence>
<organism evidence="4">
    <name type="scientific">Ligilactobacillus agilis</name>
    <dbReference type="NCBI Taxonomy" id="1601"/>
    <lineage>
        <taxon>Bacteria</taxon>
        <taxon>Bacillati</taxon>
        <taxon>Bacillota</taxon>
        <taxon>Bacilli</taxon>
        <taxon>Lactobacillales</taxon>
        <taxon>Lactobacillaceae</taxon>
        <taxon>Ligilactobacillus</taxon>
    </lineage>
</organism>
<reference evidence="4" key="1">
    <citation type="submission" date="2019-10" db="EMBL/GenBank/DDBJ databases">
        <title>Lactobacillus agilis SN811 Whole Genome Sequencing Project.</title>
        <authorList>
            <person name="Suzuki S."/>
            <person name="Endo A."/>
            <person name="Maeno S."/>
            <person name="Shiwa Y."/>
            <person name="Matsutani M."/>
            <person name="Kajikawa A."/>
        </authorList>
    </citation>
    <scope>NUCLEOTIDE SEQUENCE</scope>
    <source>
        <strain evidence="4">SN811</strain>
    </source>
</reference>
<protein>
    <submittedName>
        <fullName evidence="4">Phage tail tape measure protein</fullName>
    </submittedName>
</protein>
<dbReference type="PANTHER" id="PTHR37813:SF1">
    <property type="entry name" value="FELS-2 PROPHAGE PROTEIN"/>
    <property type="match status" value="1"/>
</dbReference>
<sequence>MAQSFSVKAVLEAVDQSFSSTIERAGQSVQSFGSSTTKHLAGVGKAMTVAGAATTAMGIKSVKSFGSFQQSLNQAAVIAGGTSKDISGLADVANRMGAELPLSAQDAADAMVAMARDGASIGTIKKEFPAIAQASTAAGADLQTTASVVQQAMNIWGKSLKSPQQAAGILVQVANQSNASIESMQQALADIGPTAASAGYSMQDTANAIGLLTNTGMSAAQASQNLNHAIVLMQSPTKKSRGYMDELGLSFRDAEGNMKPIPQIASELNSAFDRAAKSTKGFGKEQQDAALKAMFGQDGMRVMRTLMKSVADETDNTTTSWNASSKAISKFAGTTGTAAKNLSSQANEMQKNLGSKIEQLGGNWESLSNKAMEAKGGVNGAILDMMNKALEWATTSKDSNAQVVRSFIGLSPIIGTATTALGGFITNAGKIIGVGGKMVSSLGNAGKVLKVFATAKNITSVASALKVLSKNSVLAKTALVALNVGKGIFAGLSTAVSAASSAFSTLTAIMAANPIIAIGLAIAAVVAGLALFFTQTKAGRKIWADFTKFLSDSWKTIEEGATTAWNSVKEFFTNLWNGIKGGVSNAWQGVVDVFNRVIDGIKGAWNSLKGFFAQLWDSIVTSVQPYWDSFLTSIQPIIDAFKNLWNSLKDFFSTLWNAIVSVAQATWQGFLNFITPIIDTLKTAWNALTEFFSTLWNGIVTFAQGVWQGFVENVVTPIVEGIKSAWNTLTDWWSSFWDTIKSVAQTVWDGIQSIISSVSNAIVNDINSFLQTVQDVWQSIWNTIKSVAQTIWNGIVAAISGAINIVASVINAITHAIQGNWSAVWNDIKNIVSIVLGGIKSVVSAQLNAIESVMNSVMNGIRSVVSGGWNTVKHIFSSSAQALAGLVHVDLSGAGRAIMNSLLSGLKSAWGAVKSFVGGIADWIKAHKGPISYDRRLLIPAGKAIMVGLNQGLNSSFSDVKKNVSSMADSLANSFSAPSFDVGAINTSFGNASLALTRSLNWEAKTTNTMTIEVPVNIDGREVARVTAEPMQEELNRRNMRNQRLYGNRN</sequence>
<dbReference type="SUPFAM" id="SSF48371">
    <property type="entry name" value="ARM repeat"/>
    <property type="match status" value="1"/>
</dbReference>
<keyword evidence="2" id="KW-0472">Membrane</keyword>
<dbReference type="InterPro" id="IPR016024">
    <property type="entry name" value="ARM-type_fold"/>
</dbReference>
<dbReference type="Pfam" id="PF10145">
    <property type="entry name" value="PhageMin_Tail"/>
    <property type="match status" value="1"/>
</dbReference>
<keyword evidence="1" id="KW-1188">Viral release from host cell</keyword>
<keyword evidence="2" id="KW-0812">Transmembrane</keyword>
<dbReference type="RefSeq" id="WP_172576736.1">
    <property type="nucleotide sequence ID" value="NZ_BLAP01000013.1"/>
</dbReference>
<feature type="transmembrane region" description="Helical" evidence="2">
    <location>
        <begin position="511"/>
        <end position="533"/>
    </location>
</feature>
<evidence type="ECO:0000313" key="4">
    <source>
        <dbReference type="EMBL" id="GET11612.1"/>
    </source>
</evidence>
<name>A0A6F9Y2A0_9LACO</name>
<dbReference type="InterPro" id="IPR010090">
    <property type="entry name" value="Phage_tape_meas"/>
</dbReference>
<dbReference type="Proteomes" id="UP000494160">
    <property type="component" value="Unassembled WGS sequence"/>
</dbReference>
<comment type="caution">
    <text evidence="4">The sequence shown here is derived from an EMBL/GenBank/DDBJ whole genome shotgun (WGS) entry which is preliminary data.</text>
</comment>